<evidence type="ECO:0000256" key="1">
    <source>
        <dbReference type="ARBA" id="ARBA00006484"/>
    </source>
</evidence>
<sequence>MTKFCDQRVVIVTGAGRGIGRAHALLFAEHGAKVVVNDLGAEVDGSGSGSGPAGEVVDAIRAAGGEAVANGDDVSSWEGAQRIINTAIDTYGTLDVVVNNAGILRDRMIINMTEDEWDLVIGVHLKGTFNMIHWAASYWRELSKAGTPRDARIINTTSASGIYGNVGQSNYGAAKAGIASLTNIAAMELGRYGVTVNAVAPVALTRMTENLGIVADDDAKAKEQLAPENISPLVVWLGSDRSRSITGRVFDVAGNHVDVAEGWHAGPGIDAAGVRFTVEELDPLVVDLVGKARKNADMSGHEPA</sequence>
<dbReference type="SMART" id="SM00822">
    <property type="entry name" value="PKS_KR"/>
    <property type="match status" value="1"/>
</dbReference>
<comment type="similarity">
    <text evidence="1 3">Belongs to the short-chain dehydrogenases/reductases (SDR) family.</text>
</comment>
<keyword evidence="6" id="KW-1185">Reference proteome</keyword>
<dbReference type="PATRIC" id="fig|1121877.4.peg.1643"/>
<gene>
    <name evidence="5" type="ORF">FEAC_14920</name>
</gene>
<dbReference type="InterPro" id="IPR020904">
    <property type="entry name" value="Sc_DH/Rdtase_CS"/>
</dbReference>
<dbReference type="eggNOG" id="COG1028">
    <property type="taxonomic scope" value="Bacteria"/>
</dbReference>
<protein>
    <submittedName>
        <fullName evidence="5">Putative short-chain type dehydrogenase/reductase</fullName>
        <ecNumber evidence="5">1.1.1.-</ecNumber>
    </submittedName>
</protein>
<dbReference type="PANTHER" id="PTHR45024:SF2">
    <property type="entry name" value="SCP2 DOMAIN-CONTAINING PROTEIN"/>
    <property type="match status" value="1"/>
</dbReference>
<dbReference type="Proteomes" id="UP000032336">
    <property type="component" value="Unassembled WGS sequence"/>
</dbReference>
<dbReference type="GO" id="GO:0016491">
    <property type="term" value="F:oxidoreductase activity"/>
    <property type="evidence" value="ECO:0007669"/>
    <property type="project" value="UniProtKB-KW"/>
</dbReference>
<accession>A0A0D8FTW6</accession>
<keyword evidence="2 5" id="KW-0560">Oxidoreductase</keyword>
<organism evidence="5 6">
    <name type="scientific">Ferrimicrobium acidiphilum DSM 19497</name>
    <dbReference type="NCBI Taxonomy" id="1121877"/>
    <lineage>
        <taxon>Bacteria</taxon>
        <taxon>Bacillati</taxon>
        <taxon>Actinomycetota</taxon>
        <taxon>Acidimicrobiia</taxon>
        <taxon>Acidimicrobiales</taxon>
        <taxon>Acidimicrobiaceae</taxon>
        <taxon>Ferrimicrobium</taxon>
    </lineage>
</organism>
<reference evidence="5 6" key="1">
    <citation type="submission" date="2015-01" db="EMBL/GenBank/DDBJ databases">
        <title>Draft genome of the acidophilic iron oxidizer Ferrimicrobium acidiphilum strain T23.</title>
        <authorList>
            <person name="Poehlein A."/>
            <person name="Eisen S."/>
            <person name="Schloemann M."/>
            <person name="Johnson B.D."/>
            <person name="Daniel R."/>
            <person name="Muehling M."/>
        </authorList>
    </citation>
    <scope>NUCLEOTIDE SEQUENCE [LARGE SCALE GENOMIC DNA]</scope>
    <source>
        <strain evidence="5 6">T23</strain>
    </source>
</reference>
<dbReference type="SUPFAM" id="SSF51735">
    <property type="entry name" value="NAD(P)-binding Rossmann-fold domains"/>
    <property type="match status" value="1"/>
</dbReference>
<evidence type="ECO:0000256" key="2">
    <source>
        <dbReference type="ARBA" id="ARBA00023002"/>
    </source>
</evidence>
<proteinExistence type="inferred from homology"/>
<dbReference type="RefSeq" id="WP_035389142.1">
    <property type="nucleotide sequence ID" value="NZ_JQKF01000010.1"/>
</dbReference>
<dbReference type="STRING" id="1121877.FEAC_14920"/>
<evidence type="ECO:0000259" key="4">
    <source>
        <dbReference type="SMART" id="SM00822"/>
    </source>
</evidence>
<dbReference type="InterPro" id="IPR002347">
    <property type="entry name" value="SDR_fam"/>
</dbReference>
<evidence type="ECO:0000256" key="3">
    <source>
        <dbReference type="RuleBase" id="RU000363"/>
    </source>
</evidence>
<dbReference type="FunFam" id="3.40.50.720:FF:000446">
    <property type="entry name" value="Short chain dehydrogenase"/>
    <property type="match status" value="1"/>
</dbReference>
<evidence type="ECO:0000313" key="6">
    <source>
        <dbReference type="Proteomes" id="UP000032336"/>
    </source>
</evidence>
<dbReference type="AlphaFoldDB" id="A0A0D8FTW6"/>
<dbReference type="EMBL" id="JXUW01000012">
    <property type="protein sequence ID" value="KJE76705.1"/>
    <property type="molecule type" value="Genomic_DNA"/>
</dbReference>
<comment type="caution">
    <text evidence="5">The sequence shown here is derived from an EMBL/GenBank/DDBJ whole genome shotgun (WGS) entry which is preliminary data.</text>
</comment>
<dbReference type="NCBIfam" id="NF005861">
    <property type="entry name" value="PRK07791.1"/>
    <property type="match status" value="1"/>
</dbReference>
<name>A0A0D8FTW6_9ACTN</name>
<dbReference type="PANTHER" id="PTHR45024">
    <property type="entry name" value="DEHYDROGENASES, SHORT CHAIN"/>
    <property type="match status" value="1"/>
</dbReference>
<dbReference type="OrthoDB" id="9808187at2"/>
<dbReference type="Gene3D" id="3.40.50.720">
    <property type="entry name" value="NAD(P)-binding Rossmann-like Domain"/>
    <property type="match status" value="1"/>
</dbReference>
<dbReference type="Pfam" id="PF00106">
    <property type="entry name" value="adh_short"/>
    <property type="match status" value="1"/>
</dbReference>
<dbReference type="InterPro" id="IPR051687">
    <property type="entry name" value="Peroxisomal_Beta-Oxidation"/>
</dbReference>
<dbReference type="GeneID" id="78372680"/>
<dbReference type="PRINTS" id="PR00080">
    <property type="entry name" value="SDRFAMILY"/>
</dbReference>
<evidence type="ECO:0000313" key="5">
    <source>
        <dbReference type="EMBL" id="KJE76705.1"/>
    </source>
</evidence>
<feature type="domain" description="Ketoreductase" evidence="4">
    <location>
        <begin position="8"/>
        <end position="205"/>
    </location>
</feature>
<dbReference type="InterPro" id="IPR057326">
    <property type="entry name" value="KR_dom"/>
</dbReference>
<dbReference type="InterPro" id="IPR036291">
    <property type="entry name" value="NAD(P)-bd_dom_sf"/>
</dbReference>
<dbReference type="EC" id="1.1.1.-" evidence="5"/>
<dbReference type="PROSITE" id="PS00061">
    <property type="entry name" value="ADH_SHORT"/>
    <property type="match status" value="1"/>
</dbReference>
<dbReference type="PRINTS" id="PR00081">
    <property type="entry name" value="GDHRDH"/>
</dbReference>